<accession>A0AAV7WKS4</accession>
<dbReference type="AlphaFoldDB" id="A0AAV7WKS4"/>
<proteinExistence type="predicted"/>
<protein>
    <submittedName>
        <fullName evidence="1">Uncharacterized protein</fullName>
    </submittedName>
</protein>
<reference evidence="1" key="1">
    <citation type="journal article" date="2022" name="bioRxiv">
        <title>Sequencing and chromosome-scale assembly of the giantPleurodeles waltlgenome.</title>
        <authorList>
            <person name="Brown T."/>
            <person name="Elewa A."/>
            <person name="Iarovenko S."/>
            <person name="Subramanian E."/>
            <person name="Araus A.J."/>
            <person name="Petzold A."/>
            <person name="Susuki M."/>
            <person name="Suzuki K.-i.T."/>
            <person name="Hayashi T."/>
            <person name="Toyoda A."/>
            <person name="Oliveira C."/>
            <person name="Osipova E."/>
            <person name="Leigh N.D."/>
            <person name="Simon A."/>
            <person name="Yun M.H."/>
        </authorList>
    </citation>
    <scope>NUCLEOTIDE SEQUENCE</scope>
    <source>
        <strain evidence="1">20211129_DDA</strain>
        <tissue evidence="1">Liver</tissue>
    </source>
</reference>
<keyword evidence="2" id="KW-1185">Reference proteome</keyword>
<name>A0AAV7WKS4_PLEWA</name>
<comment type="caution">
    <text evidence="1">The sequence shown here is derived from an EMBL/GenBank/DDBJ whole genome shotgun (WGS) entry which is preliminary data.</text>
</comment>
<dbReference type="Proteomes" id="UP001066276">
    <property type="component" value="Chromosome 1_1"/>
</dbReference>
<gene>
    <name evidence="1" type="ORF">NDU88_001084</name>
</gene>
<evidence type="ECO:0000313" key="1">
    <source>
        <dbReference type="EMBL" id="KAJ1213447.1"/>
    </source>
</evidence>
<sequence>MAEAKVQQALRLLVEAGHMDLIRAKVWPLARPARKSAGSVVAAVWACSPPRREKVCVLQEEAGPSGGYPGGRFVAPRRWEEEKAGPSAGSRMASPEVWSDGSMIKDTLWGRWDDRAVRPSVPPSWGSSVLAQQQEVWRSERHGTNGMMPVIVWWHVPLPDGAQLVRRKAQERPPTLAPGKGSCNDKLHMVFMAIEVKDEVTEHERRLVKGVYVVDAGVATDSEGLFPVIVPKSWWGFGRGSEQMHEVMAVYVSLEAGPGATGLFPVIVPKSWWGFGRGSEQMHGVMAVYVLLEAGAGMTVSPT</sequence>
<organism evidence="1 2">
    <name type="scientific">Pleurodeles waltl</name>
    <name type="common">Iberian ribbed newt</name>
    <dbReference type="NCBI Taxonomy" id="8319"/>
    <lineage>
        <taxon>Eukaryota</taxon>
        <taxon>Metazoa</taxon>
        <taxon>Chordata</taxon>
        <taxon>Craniata</taxon>
        <taxon>Vertebrata</taxon>
        <taxon>Euteleostomi</taxon>
        <taxon>Amphibia</taxon>
        <taxon>Batrachia</taxon>
        <taxon>Caudata</taxon>
        <taxon>Salamandroidea</taxon>
        <taxon>Salamandridae</taxon>
        <taxon>Pleurodelinae</taxon>
        <taxon>Pleurodeles</taxon>
    </lineage>
</organism>
<evidence type="ECO:0000313" key="2">
    <source>
        <dbReference type="Proteomes" id="UP001066276"/>
    </source>
</evidence>
<dbReference type="EMBL" id="JANPWB010000001">
    <property type="protein sequence ID" value="KAJ1213447.1"/>
    <property type="molecule type" value="Genomic_DNA"/>
</dbReference>